<keyword evidence="4" id="KW-1185">Reference proteome</keyword>
<name>A0AAD1XNK2_EUPCR</name>
<sequence>MFKTAKSLCLLLLVSSLAITVYSEATQYPVYMWAQKEKGKKIEYKPEVGSDGQIVHVLSSQVSEEVKNILETTDVNSFIVYTRPGMTTQGLVDTLVNNKQIGTLLKESKNNAIERSFIDVVGESVSTELTKKFENIKTIVVDSEQSLKELKEEFASAPKPFIHQYYIINVAVAEDKDFNEIVFQLDKAFTERTLGNHISILSGSPIGSKLQEVTITKEPELRYTAEVGADEDVFQYTTSNILTKGLIGIPIVFLIIISVGLLMDIKTPTLFVSEGIDFGKIEK</sequence>
<dbReference type="EMBL" id="CAMPGE010017309">
    <property type="protein sequence ID" value="CAI2375804.1"/>
    <property type="molecule type" value="Genomic_DNA"/>
</dbReference>
<evidence type="ECO:0000256" key="2">
    <source>
        <dbReference type="SAM" id="SignalP"/>
    </source>
</evidence>
<feature type="transmembrane region" description="Helical" evidence="1">
    <location>
        <begin position="245"/>
        <end position="263"/>
    </location>
</feature>
<feature type="chain" id="PRO_5042213323" evidence="2">
    <location>
        <begin position="24"/>
        <end position="283"/>
    </location>
</feature>
<protein>
    <submittedName>
        <fullName evidence="3">Uncharacterized protein</fullName>
    </submittedName>
</protein>
<dbReference type="AlphaFoldDB" id="A0AAD1XNK2"/>
<evidence type="ECO:0000256" key="1">
    <source>
        <dbReference type="SAM" id="Phobius"/>
    </source>
</evidence>
<evidence type="ECO:0000313" key="4">
    <source>
        <dbReference type="Proteomes" id="UP001295684"/>
    </source>
</evidence>
<comment type="caution">
    <text evidence="3">The sequence shown here is derived from an EMBL/GenBank/DDBJ whole genome shotgun (WGS) entry which is preliminary data.</text>
</comment>
<feature type="signal peptide" evidence="2">
    <location>
        <begin position="1"/>
        <end position="23"/>
    </location>
</feature>
<keyword evidence="1" id="KW-0812">Transmembrane</keyword>
<keyword evidence="1" id="KW-1133">Transmembrane helix</keyword>
<evidence type="ECO:0000313" key="3">
    <source>
        <dbReference type="EMBL" id="CAI2375804.1"/>
    </source>
</evidence>
<keyword evidence="2" id="KW-0732">Signal</keyword>
<organism evidence="3 4">
    <name type="scientific">Euplotes crassus</name>
    <dbReference type="NCBI Taxonomy" id="5936"/>
    <lineage>
        <taxon>Eukaryota</taxon>
        <taxon>Sar</taxon>
        <taxon>Alveolata</taxon>
        <taxon>Ciliophora</taxon>
        <taxon>Intramacronucleata</taxon>
        <taxon>Spirotrichea</taxon>
        <taxon>Hypotrichia</taxon>
        <taxon>Euplotida</taxon>
        <taxon>Euplotidae</taxon>
        <taxon>Moneuplotes</taxon>
    </lineage>
</organism>
<accession>A0AAD1XNK2</accession>
<dbReference type="Proteomes" id="UP001295684">
    <property type="component" value="Unassembled WGS sequence"/>
</dbReference>
<gene>
    <name evidence="3" type="ORF">ECRASSUSDP1_LOCUS17169</name>
</gene>
<proteinExistence type="predicted"/>
<keyword evidence="1" id="KW-0472">Membrane</keyword>
<reference evidence="3" key="1">
    <citation type="submission" date="2023-07" db="EMBL/GenBank/DDBJ databases">
        <authorList>
            <consortium name="AG Swart"/>
            <person name="Singh M."/>
            <person name="Singh A."/>
            <person name="Seah K."/>
            <person name="Emmerich C."/>
        </authorList>
    </citation>
    <scope>NUCLEOTIDE SEQUENCE</scope>
    <source>
        <strain evidence="3">DP1</strain>
    </source>
</reference>